<dbReference type="InterPro" id="IPR011933">
    <property type="entry name" value="Double_TM_dom"/>
</dbReference>
<name>A0A7Y0FN18_9BACT</name>
<keyword evidence="1" id="KW-1133">Transmembrane helix</keyword>
<organism evidence="3 4">
    <name type="scientific">Hymenobacter polaris</name>
    <dbReference type="NCBI Taxonomy" id="2682546"/>
    <lineage>
        <taxon>Bacteria</taxon>
        <taxon>Pseudomonadati</taxon>
        <taxon>Bacteroidota</taxon>
        <taxon>Cytophagia</taxon>
        <taxon>Cytophagales</taxon>
        <taxon>Hymenobacteraceae</taxon>
        <taxon>Hymenobacter</taxon>
    </lineage>
</organism>
<comment type="caution">
    <text evidence="3">The sequence shown here is derived from an EMBL/GenBank/DDBJ whole genome shotgun (WGS) entry which is preliminary data.</text>
</comment>
<dbReference type="Proteomes" id="UP000559626">
    <property type="component" value="Unassembled WGS sequence"/>
</dbReference>
<dbReference type="EMBL" id="JABBGH010000002">
    <property type="protein sequence ID" value="NML66015.1"/>
    <property type="molecule type" value="Genomic_DNA"/>
</dbReference>
<keyword evidence="1" id="KW-0472">Membrane</keyword>
<feature type="transmembrane region" description="Helical" evidence="1">
    <location>
        <begin position="56"/>
        <end position="78"/>
    </location>
</feature>
<dbReference type="PANTHER" id="PTHR37464:SF1">
    <property type="entry name" value="BLL2463 PROTEIN"/>
    <property type="match status" value="1"/>
</dbReference>
<reference evidence="3 4" key="1">
    <citation type="submission" date="2020-04" db="EMBL/GenBank/DDBJ databases">
        <title>Hymenobacter polaris sp. nov., isolated from Arctic soil.</title>
        <authorList>
            <person name="Dahal R.H."/>
        </authorList>
    </citation>
    <scope>NUCLEOTIDE SEQUENCE [LARGE SCALE GENOMIC DNA]</scope>
    <source>
        <strain evidence="3 4">RP-2-7</strain>
    </source>
</reference>
<proteinExistence type="predicted"/>
<dbReference type="PANTHER" id="PTHR37464">
    <property type="entry name" value="BLL2463 PROTEIN"/>
    <property type="match status" value="1"/>
</dbReference>
<dbReference type="Pfam" id="PF07584">
    <property type="entry name" value="BatA"/>
    <property type="match status" value="1"/>
</dbReference>
<feature type="transmembrane region" description="Helical" evidence="1">
    <location>
        <begin position="6"/>
        <end position="24"/>
    </location>
</feature>
<evidence type="ECO:0000313" key="3">
    <source>
        <dbReference type="EMBL" id="NML66015.1"/>
    </source>
</evidence>
<evidence type="ECO:0000259" key="2">
    <source>
        <dbReference type="Pfam" id="PF07584"/>
    </source>
</evidence>
<dbReference type="RefSeq" id="WP_169531676.1">
    <property type="nucleotide sequence ID" value="NZ_JABBGH010000002.1"/>
</dbReference>
<dbReference type="AlphaFoldDB" id="A0A7Y0FN18"/>
<keyword evidence="4" id="KW-1185">Reference proteome</keyword>
<keyword evidence="1" id="KW-0812">Transmembrane</keyword>
<feature type="domain" description="Aerotolerance regulator N-terminal" evidence="2">
    <location>
        <begin position="1"/>
        <end position="76"/>
    </location>
</feature>
<gene>
    <name evidence="3" type="ORF">HHL22_12450</name>
</gene>
<evidence type="ECO:0000313" key="4">
    <source>
        <dbReference type="Proteomes" id="UP000559626"/>
    </source>
</evidence>
<accession>A0A7Y0FN18</accession>
<sequence length="524" mass="55881">MLTFTNPSLLPLLALLVPLAIHLWNRRPGREVAVGSLRWLQAGANRRLRNLRLEQWPLLLLRLLLLAGLVGALAGPAWRPRRTLGRGQILVAPALAGSPALAAERPRLDSLRRRGYERRWLAPGLPRISQTASRADSLGMPADSILALDHLANTPDFYAERIRLAADSLAGQPLLALTPATMRGNGGTRRPLPAGVTWRLLPLAAQATWLQAATSTADSLHLLLGQGTERQLTYRLARVARPQPGARLAVAGLPPLRYQAATATQAARLAALGPVPEPAVPVRPAPLRVWVYAPAAQAAEARPLRAALRAAALGLPGPLALTVAPTLPDTAQAPDWLFWLADAPVPARWRGAVRRGLRLWQFPAGAGRADTSHLTQPQLAAPVAVWRRAASPAPGAQPLWRDGLGRPVLTATPLGQGTYYQLATRLLPAWSELAASPDLPALLLEVLHPAFDAAGQQRLAAHDPRRLDPGQVLPAAGATARRPAPAFGPPLDLRPWLVLAGLLLFGLERGLAARTAATPSMVAS</sequence>
<evidence type="ECO:0000256" key="1">
    <source>
        <dbReference type="SAM" id="Phobius"/>
    </source>
</evidence>
<dbReference type="InterPro" id="IPR024163">
    <property type="entry name" value="Aerotolerance_reg_N"/>
</dbReference>
<protein>
    <recommendedName>
        <fullName evidence="2">Aerotolerance regulator N-terminal domain-containing protein</fullName>
    </recommendedName>
</protein>
<dbReference type="NCBIfam" id="TIGR02226">
    <property type="entry name" value="two_anch"/>
    <property type="match status" value="1"/>
</dbReference>